<evidence type="ECO:0000259" key="2">
    <source>
        <dbReference type="Pfam" id="PF07593"/>
    </source>
</evidence>
<feature type="domain" description="ASPIC/UnbV" evidence="2">
    <location>
        <begin position="548"/>
        <end position="605"/>
    </location>
</feature>
<dbReference type="SUPFAM" id="SSF69318">
    <property type="entry name" value="Integrin alpha N-terminal domain"/>
    <property type="match status" value="1"/>
</dbReference>
<dbReference type="Proteomes" id="UP000014227">
    <property type="component" value="Chromosome I"/>
</dbReference>
<dbReference type="eggNOG" id="COG1225">
    <property type="taxonomic scope" value="Bacteria"/>
</dbReference>
<dbReference type="RefSeq" id="WP_016482673.1">
    <property type="nucleotide sequence ID" value="NC_021487.1"/>
</dbReference>
<dbReference type="InterPro" id="IPR013517">
    <property type="entry name" value="FG-GAP"/>
</dbReference>
<dbReference type="PANTHER" id="PTHR16026">
    <property type="entry name" value="CARTILAGE ACIDIC PROTEIN 1"/>
    <property type="match status" value="1"/>
</dbReference>
<dbReference type="InParanoid" id="S0EYR3"/>
<dbReference type="PATRIC" id="fig|1303518.3.peg.1341"/>
<dbReference type="Pfam" id="PF07593">
    <property type="entry name" value="UnbV_ASPIC"/>
    <property type="match status" value="1"/>
</dbReference>
<gene>
    <name evidence="3" type="ORF">CCALI_01314</name>
</gene>
<proteinExistence type="predicted"/>
<dbReference type="AlphaFoldDB" id="S0EYR3"/>
<dbReference type="EMBL" id="HF951689">
    <property type="protein sequence ID" value="CCW35132.1"/>
    <property type="molecule type" value="Genomic_DNA"/>
</dbReference>
<dbReference type="OrthoDB" id="9816120at2"/>
<evidence type="ECO:0000313" key="4">
    <source>
        <dbReference type="Proteomes" id="UP000014227"/>
    </source>
</evidence>
<reference evidence="4" key="1">
    <citation type="submission" date="2013-03" db="EMBL/GenBank/DDBJ databases">
        <title>Genome sequence of Chthonomonas calidirosea, the first sequenced genome from the Armatimonadetes phylum (formally candidate division OP10).</title>
        <authorList>
            <person name="Lee K.C.Y."/>
            <person name="Morgan X.C."/>
            <person name="Dunfield P.F."/>
            <person name="Tamas I."/>
            <person name="Houghton K.M."/>
            <person name="Vyssotski M."/>
            <person name="Ryan J.L.J."/>
            <person name="Lagutin K."/>
            <person name="McDonald I.R."/>
            <person name="Stott M.B."/>
        </authorList>
    </citation>
    <scope>NUCLEOTIDE SEQUENCE [LARGE SCALE GENOMIC DNA]</scope>
    <source>
        <strain evidence="4">DSM 23976 / ICMP 18418 / T49</strain>
    </source>
</reference>
<dbReference type="PANTHER" id="PTHR16026:SF0">
    <property type="entry name" value="CARTILAGE ACIDIC PROTEIN 1"/>
    <property type="match status" value="1"/>
</dbReference>
<evidence type="ECO:0000256" key="1">
    <source>
        <dbReference type="ARBA" id="ARBA00022729"/>
    </source>
</evidence>
<organism evidence="3 4">
    <name type="scientific">Chthonomonas calidirosea (strain DSM 23976 / ICMP 18418 / T49)</name>
    <dbReference type="NCBI Taxonomy" id="1303518"/>
    <lineage>
        <taxon>Bacteria</taxon>
        <taxon>Bacillati</taxon>
        <taxon>Armatimonadota</taxon>
        <taxon>Chthonomonadia</taxon>
        <taxon>Chthonomonadales</taxon>
        <taxon>Chthonomonadaceae</taxon>
        <taxon>Chthonomonas</taxon>
    </lineage>
</organism>
<dbReference type="InterPro" id="IPR027039">
    <property type="entry name" value="Crtac1"/>
</dbReference>
<accession>S0EYR3</accession>
<name>S0EYR3_CHTCT</name>
<evidence type="ECO:0000313" key="3">
    <source>
        <dbReference type="EMBL" id="CCW35132.1"/>
    </source>
</evidence>
<dbReference type="InterPro" id="IPR028994">
    <property type="entry name" value="Integrin_alpha_N"/>
</dbReference>
<keyword evidence="4" id="KW-1185">Reference proteome</keyword>
<protein>
    <submittedName>
        <fullName evidence="3">ASPIC and UnbV./Family description</fullName>
    </submittedName>
</protein>
<dbReference type="KEGG" id="ccz:CCALI_01314"/>
<dbReference type="InterPro" id="IPR011519">
    <property type="entry name" value="UnbV_ASPIC"/>
</dbReference>
<dbReference type="Gene3D" id="2.130.10.130">
    <property type="entry name" value="Integrin alpha, N-terminal"/>
    <property type="match status" value="2"/>
</dbReference>
<dbReference type="Pfam" id="PF13517">
    <property type="entry name" value="FG-GAP_3"/>
    <property type="match status" value="2"/>
</dbReference>
<dbReference type="HOGENOM" id="CLU_017657_0_0_0"/>
<keyword evidence="1" id="KW-0732">Signal</keyword>
<dbReference type="STRING" id="454171.CP488_02781"/>
<sequence length="621" mass="67916">MGLSEPVKEQPSVTVSRRVAIGMFLALVGGVPLARWLSSRGRDVSVEGASMQLPRALSPQDSLRRYGFYLTECAQQCGIHFVHQAPQFDPKLNNIMPEVASFGASVSIVDFDRDGWADIFVTNSGVGTQCALYRNNHDGTFTDVTEEVGLRDLNAPGTGVCQGAVWGDYDNDGFEDLLVYKWSGPTLLFHNEGGKHFTNVTSGSGLPAKANISNAIWLDYNNDGNIDLLLCGYFPDDIDLFHLTTTKIMTNNFEYGSNGGRLYLLENLGGGRFEDVTEPMGLGGRYWALAAAAADLCGNGYPDIVIAGDYGASLFFYNDRGRRFIPIAKSAIYSFTEGPKSGMNVSFGDILNQGRPCIYISNISEPGELMQGNNLWVPQPGTTGKAIKYDEMGAEMGVAMGGWSFGAQFGDLNNDGYLDLYLTNGFYSGKRDQSYWHDFNKVAGANSAIISDAANWPPFNGRSLSGYEKKCVWLGDGTGHFTEVAQQVGATDLYDGRAVALADLWNNGALDVIVANQRGPLLIYRNTVDPKNRWIEFHLEGTRSNRSAIGAAVTLYWNHQQQLQFVLGGCGFAAENQRRLHFGLGPEPQIEKLMIRWPSGLIQTLPASSLRINAINNIKEP</sequence>